<keyword evidence="1" id="KW-0677">Repeat</keyword>
<dbReference type="Pfam" id="PF01841">
    <property type="entry name" value="Transglut_core"/>
    <property type="match status" value="1"/>
</dbReference>
<reference evidence="4 5" key="1">
    <citation type="submission" date="2020-08" db="EMBL/GenBank/DDBJ databases">
        <title>Genome public.</title>
        <authorList>
            <person name="Liu C."/>
            <person name="Sun Q."/>
        </authorList>
    </citation>
    <scope>NUCLEOTIDE SEQUENCE [LARGE SCALE GENOMIC DNA]</scope>
    <source>
        <strain evidence="4 5">NSJ-27</strain>
    </source>
</reference>
<dbReference type="PANTHER" id="PTHR46333">
    <property type="entry name" value="CYTOKINESIS PROTEIN 3"/>
    <property type="match status" value="1"/>
</dbReference>
<dbReference type="InterPro" id="IPR001119">
    <property type="entry name" value="SLH_dom"/>
</dbReference>
<dbReference type="Proteomes" id="UP000649151">
    <property type="component" value="Unassembled WGS sequence"/>
</dbReference>
<gene>
    <name evidence="4" type="ORF">H8Z77_04660</name>
</gene>
<feature type="domain" description="SLH" evidence="3">
    <location>
        <begin position="458"/>
        <end position="517"/>
    </location>
</feature>
<feature type="chain" id="PRO_5047209450" evidence="2">
    <location>
        <begin position="30"/>
        <end position="644"/>
    </location>
</feature>
<feature type="signal peptide" evidence="2">
    <location>
        <begin position="1"/>
        <end position="29"/>
    </location>
</feature>
<dbReference type="SUPFAM" id="SSF54001">
    <property type="entry name" value="Cysteine proteinases"/>
    <property type="match status" value="1"/>
</dbReference>
<evidence type="ECO:0000259" key="3">
    <source>
        <dbReference type="PROSITE" id="PS51272"/>
    </source>
</evidence>
<evidence type="ECO:0000256" key="2">
    <source>
        <dbReference type="SAM" id="SignalP"/>
    </source>
</evidence>
<dbReference type="Gene3D" id="3.10.620.30">
    <property type="match status" value="1"/>
</dbReference>
<dbReference type="PANTHER" id="PTHR46333:SF2">
    <property type="entry name" value="CYTOKINESIS PROTEIN 3"/>
    <property type="match status" value="1"/>
</dbReference>
<protein>
    <submittedName>
        <fullName evidence="4">S-layer homology domain-containing protein</fullName>
    </submittedName>
</protein>
<evidence type="ECO:0000313" key="4">
    <source>
        <dbReference type="EMBL" id="MBC5787318.1"/>
    </source>
</evidence>
<dbReference type="Pfam" id="PF00395">
    <property type="entry name" value="SLH"/>
    <property type="match status" value="2"/>
</dbReference>
<sequence length="644" mass="71354">MKQKLALKLLSFFLSGIMVAGIMSTTAFASENTQTTSQIISQLEQQNEPVEIQPFSNYEGGARLSSQAKDIYNGLYDLVQDIVSGKTRTAKISSLKISHYKSSTLSSDFNKALNALLTDLPEQLFWYDKTQGCVYTDYKNGNLDVKMSVAKDYRDSSASAESIRINGQTKYYYFTVDSYKMKRATNALITAQNVVAQAAGKSLVEKLSYFNQWICDHVNYADATSSSYGDLFQLVYVFDGNASTNVTCEGYAKAFQYLCDMAGIQCYTVNGYVGNTASSAFAHMWNVVPMNGSNYIVDVTNNDSFLNSGFGYESFFLAGGPTSNGWTTITVDSLNKAMYQYRDDSIKPVISNSNYNSNSGYQTSDSSTRQTVRVSGGVVYRYGETGSSTSLTAPMGTRVTVKADMAKNELFTKWELSGIDALPNVSPANWETSETISFDLPIGVTSLNLTAVVKELPGVLPYYDVSYSDWFFDAAKYVYDRGIMTGFNETTFGPNECMARDHLVTILYRLEGEPHVAYQPIFSDVPDNAYFTNAVLWAKQVGITTGYQDTDEFGVGVLITREQFVTMLYRYAQYKGLDTSQKTSIGNYEDGNQVSTFSKEAMEWALGCGIIKGQNNQPVIDPQGQTGRAAGATMIMRFMEYYDL</sequence>
<evidence type="ECO:0000313" key="5">
    <source>
        <dbReference type="Proteomes" id="UP000649151"/>
    </source>
</evidence>
<proteinExistence type="predicted"/>
<dbReference type="RefSeq" id="WP_186996326.1">
    <property type="nucleotide sequence ID" value="NZ_JACOQK010000001.1"/>
</dbReference>
<name>A0ABR7IQD2_9CLOT</name>
<keyword evidence="2" id="KW-0732">Signal</keyword>
<dbReference type="InterPro" id="IPR038765">
    <property type="entry name" value="Papain-like_cys_pep_sf"/>
</dbReference>
<feature type="domain" description="SLH" evidence="3">
    <location>
        <begin position="518"/>
        <end position="582"/>
    </location>
</feature>
<accession>A0ABR7IQD2</accession>
<keyword evidence="5" id="KW-1185">Reference proteome</keyword>
<comment type="caution">
    <text evidence="4">The sequence shown here is derived from an EMBL/GenBank/DDBJ whole genome shotgun (WGS) entry which is preliminary data.</text>
</comment>
<organism evidence="4 5">
    <name type="scientific">Clostridium facile</name>
    <dbReference type="NCBI Taxonomy" id="2763035"/>
    <lineage>
        <taxon>Bacteria</taxon>
        <taxon>Bacillati</taxon>
        <taxon>Bacillota</taxon>
        <taxon>Clostridia</taxon>
        <taxon>Eubacteriales</taxon>
        <taxon>Clostridiaceae</taxon>
        <taxon>Clostridium</taxon>
    </lineage>
</organism>
<dbReference type="EMBL" id="JACOQK010000001">
    <property type="protein sequence ID" value="MBC5787318.1"/>
    <property type="molecule type" value="Genomic_DNA"/>
</dbReference>
<dbReference type="InterPro" id="IPR052557">
    <property type="entry name" value="CAP/Cytokinesis_protein"/>
</dbReference>
<evidence type="ECO:0000256" key="1">
    <source>
        <dbReference type="ARBA" id="ARBA00022737"/>
    </source>
</evidence>
<dbReference type="InterPro" id="IPR002931">
    <property type="entry name" value="Transglutaminase-like"/>
</dbReference>
<dbReference type="PROSITE" id="PS51272">
    <property type="entry name" value="SLH"/>
    <property type="match status" value="2"/>
</dbReference>